<dbReference type="Proteomes" id="UP000515154">
    <property type="component" value="Linkage group LG1"/>
</dbReference>
<dbReference type="InterPro" id="IPR049163">
    <property type="entry name" value="Pif1-like_2B_dom"/>
</dbReference>
<dbReference type="KEGG" id="osn:115226023"/>
<dbReference type="PANTHER" id="PTHR10492:SF57">
    <property type="entry name" value="ATP-DEPENDENT DNA HELICASE"/>
    <property type="match status" value="1"/>
</dbReference>
<dbReference type="AlphaFoldDB" id="A0A6P7TU47"/>
<gene>
    <name evidence="3" type="primary">LOC115226023</name>
</gene>
<protein>
    <submittedName>
        <fullName evidence="3">ATP-dependent DNA helicase PIF1-like</fullName>
    </submittedName>
</protein>
<dbReference type="PANTHER" id="PTHR10492">
    <property type="match status" value="1"/>
</dbReference>
<proteinExistence type="predicted"/>
<evidence type="ECO:0000313" key="3">
    <source>
        <dbReference type="RefSeq" id="XP_029652892.1"/>
    </source>
</evidence>
<feature type="domain" description="DNA helicase Pif1-like 2B" evidence="1">
    <location>
        <begin position="116"/>
        <end position="161"/>
    </location>
</feature>
<evidence type="ECO:0000313" key="2">
    <source>
        <dbReference type="Proteomes" id="UP000515154"/>
    </source>
</evidence>
<reference evidence="3" key="1">
    <citation type="submission" date="2025-08" db="UniProtKB">
        <authorList>
            <consortium name="RefSeq"/>
        </authorList>
    </citation>
    <scope>IDENTIFICATION</scope>
</reference>
<dbReference type="Pfam" id="PF21530">
    <property type="entry name" value="Pif1_2B_dom"/>
    <property type="match status" value="1"/>
</dbReference>
<evidence type="ECO:0000259" key="1">
    <source>
        <dbReference type="Pfam" id="PF21530"/>
    </source>
</evidence>
<name>A0A6P7TU47_9MOLL</name>
<sequence length="285" mass="31611">MRAQLFGDQTSANFANDILKLGDGKVPLDADGELDVHPFATPVSSLAELTDKVFPHLKDNYLNHEWLSERAVLAPKNVTVTKLNDQPLQSLPGAPFAYKSVDTMVDANESLNFSTEFFNSLYPPSLQPHLLHLKVGSPVVLLRNLEPSRLCNGTHLVVKKLIKHVVEATILSGCGKGEDVSIPRIPLTPSGADIFFAFRRLQFRLRPSFAMSVNKSPGQTLSVAGLLLEEPCFSHGQLYVACSRVGSRDRLLALTRRGKTRNIVLQQSATYLPRLKWVRYRHACT</sequence>
<organism evidence="2 3">
    <name type="scientific">Octopus sinensis</name>
    <name type="common">East Asian common octopus</name>
    <dbReference type="NCBI Taxonomy" id="2607531"/>
    <lineage>
        <taxon>Eukaryota</taxon>
        <taxon>Metazoa</taxon>
        <taxon>Spiralia</taxon>
        <taxon>Lophotrochozoa</taxon>
        <taxon>Mollusca</taxon>
        <taxon>Cephalopoda</taxon>
        <taxon>Coleoidea</taxon>
        <taxon>Octopodiformes</taxon>
        <taxon>Octopoda</taxon>
        <taxon>Incirrata</taxon>
        <taxon>Octopodidae</taxon>
        <taxon>Octopus</taxon>
    </lineage>
</organism>
<dbReference type="RefSeq" id="XP_029652892.1">
    <property type="nucleotide sequence ID" value="XM_029797032.1"/>
</dbReference>
<keyword evidence="2" id="KW-1185">Reference proteome</keyword>
<dbReference type="InterPro" id="IPR027417">
    <property type="entry name" value="P-loop_NTPase"/>
</dbReference>
<accession>A0A6P7TU47</accession>
<dbReference type="SUPFAM" id="SSF52540">
    <property type="entry name" value="P-loop containing nucleoside triphosphate hydrolases"/>
    <property type="match status" value="1"/>
</dbReference>